<accession>A0A6B0UKK4</accession>
<dbReference type="EMBL" id="GIFC01008167">
    <property type="protein sequence ID" value="MXU90250.1"/>
    <property type="molecule type" value="Transcribed_RNA"/>
</dbReference>
<protein>
    <submittedName>
        <fullName evidence="1">Putative secreted protein</fullName>
    </submittedName>
</protein>
<name>A0A6B0UKK4_IXORI</name>
<organism evidence="1">
    <name type="scientific">Ixodes ricinus</name>
    <name type="common">Common tick</name>
    <name type="synonym">Acarus ricinus</name>
    <dbReference type="NCBI Taxonomy" id="34613"/>
    <lineage>
        <taxon>Eukaryota</taxon>
        <taxon>Metazoa</taxon>
        <taxon>Ecdysozoa</taxon>
        <taxon>Arthropoda</taxon>
        <taxon>Chelicerata</taxon>
        <taxon>Arachnida</taxon>
        <taxon>Acari</taxon>
        <taxon>Parasitiformes</taxon>
        <taxon>Ixodida</taxon>
        <taxon>Ixodoidea</taxon>
        <taxon>Ixodidae</taxon>
        <taxon>Ixodinae</taxon>
        <taxon>Ixodes</taxon>
    </lineage>
</organism>
<evidence type="ECO:0000313" key="1">
    <source>
        <dbReference type="EMBL" id="MXU90250.1"/>
    </source>
</evidence>
<proteinExistence type="predicted"/>
<sequence length="113" mass="12531">MTSLRLGLTLFVAWHMYSPASLSPISLNTRDPFSRIWMYGLLMIVWDSTGGPGIIFFQRIWGWGTPSAWQSIRTLSPRMPALSVGCFRQYGGTLTVMVADRLTAAAGFLATQV</sequence>
<dbReference type="AlphaFoldDB" id="A0A6B0UKK4"/>
<reference evidence="1" key="1">
    <citation type="submission" date="2019-12" db="EMBL/GenBank/DDBJ databases">
        <title>An insight into the sialome of adult female Ixodes ricinus ticks feeding for 6 days.</title>
        <authorList>
            <person name="Perner J."/>
            <person name="Ribeiro J.M.C."/>
        </authorList>
    </citation>
    <scope>NUCLEOTIDE SEQUENCE</scope>
    <source>
        <strain evidence="1">Semi-engorged</strain>
        <tissue evidence="1">Salivary glands</tissue>
    </source>
</reference>